<organism evidence="2 3">
    <name type="scientific">Winogradskya humida</name>
    <dbReference type="NCBI Taxonomy" id="113566"/>
    <lineage>
        <taxon>Bacteria</taxon>
        <taxon>Bacillati</taxon>
        <taxon>Actinomycetota</taxon>
        <taxon>Actinomycetes</taxon>
        <taxon>Micromonosporales</taxon>
        <taxon>Micromonosporaceae</taxon>
        <taxon>Winogradskya</taxon>
    </lineage>
</organism>
<comment type="caution">
    <text evidence="2">The sequence shown here is derived from an EMBL/GenBank/DDBJ whole genome shotgun (WGS) entry which is preliminary data.</text>
</comment>
<feature type="region of interest" description="Disordered" evidence="1">
    <location>
        <begin position="1"/>
        <end position="28"/>
    </location>
</feature>
<evidence type="ECO:0000313" key="3">
    <source>
        <dbReference type="Proteomes" id="UP000603200"/>
    </source>
</evidence>
<dbReference type="Proteomes" id="UP000603200">
    <property type="component" value="Unassembled WGS sequence"/>
</dbReference>
<sequence length="54" mass="5576">MVASEVSHQVTVPDTEAGSETEPAPDPVSELHALSAASDAMTATVAIPRFMIIP</sequence>
<name>A0ABQ4A7D9_9ACTN</name>
<evidence type="ECO:0000256" key="1">
    <source>
        <dbReference type="SAM" id="MobiDB-lite"/>
    </source>
</evidence>
<evidence type="ECO:0000313" key="2">
    <source>
        <dbReference type="EMBL" id="GIE26787.1"/>
    </source>
</evidence>
<gene>
    <name evidence="2" type="ORF">Ahu01nite_098890</name>
</gene>
<proteinExistence type="predicted"/>
<dbReference type="EMBL" id="BOMN01000152">
    <property type="protein sequence ID" value="GIE26787.1"/>
    <property type="molecule type" value="Genomic_DNA"/>
</dbReference>
<feature type="compositionally biased region" description="Polar residues" evidence="1">
    <location>
        <begin position="1"/>
        <end position="12"/>
    </location>
</feature>
<protein>
    <submittedName>
        <fullName evidence="2">Uncharacterized protein</fullName>
    </submittedName>
</protein>
<accession>A0ABQ4A7D9</accession>
<keyword evidence="3" id="KW-1185">Reference proteome</keyword>
<reference evidence="2 3" key="1">
    <citation type="submission" date="2021-01" db="EMBL/GenBank/DDBJ databases">
        <title>Whole genome shotgun sequence of Actinoplanes humidus NBRC 14915.</title>
        <authorList>
            <person name="Komaki H."/>
            <person name="Tamura T."/>
        </authorList>
    </citation>
    <scope>NUCLEOTIDE SEQUENCE [LARGE SCALE GENOMIC DNA]</scope>
    <source>
        <strain evidence="2 3">NBRC 14915</strain>
    </source>
</reference>